<evidence type="ECO:0000313" key="2">
    <source>
        <dbReference type="EMBL" id="KIH47035.1"/>
    </source>
</evidence>
<dbReference type="OrthoDB" id="5870339at2759"/>
<feature type="domain" description="Phlebovirus glycoprotein G2 fusion" evidence="1">
    <location>
        <begin position="310"/>
        <end position="394"/>
    </location>
</feature>
<name>A0A0C2FEN8_9BILA</name>
<organism evidence="2 3">
    <name type="scientific">Ancylostoma duodenale</name>
    <dbReference type="NCBI Taxonomy" id="51022"/>
    <lineage>
        <taxon>Eukaryota</taxon>
        <taxon>Metazoa</taxon>
        <taxon>Ecdysozoa</taxon>
        <taxon>Nematoda</taxon>
        <taxon>Chromadorea</taxon>
        <taxon>Rhabditida</taxon>
        <taxon>Rhabditina</taxon>
        <taxon>Rhabditomorpha</taxon>
        <taxon>Strongyloidea</taxon>
        <taxon>Ancylostomatidae</taxon>
        <taxon>Ancylostomatinae</taxon>
        <taxon>Ancylostoma</taxon>
    </lineage>
</organism>
<gene>
    <name evidence="2" type="ORF">ANCDUO_22912</name>
</gene>
<keyword evidence="3" id="KW-1185">Reference proteome</keyword>
<proteinExistence type="predicted"/>
<dbReference type="Pfam" id="PF07245">
    <property type="entry name" value="Phlebovirus_G2"/>
    <property type="match status" value="1"/>
</dbReference>
<dbReference type="AlphaFoldDB" id="A0A0C2FEN8"/>
<accession>A0A0C2FEN8</accession>
<protein>
    <recommendedName>
        <fullName evidence="1">Phlebovirus glycoprotein G2 fusion domain-containing protein</fullName>
    </recommendedName>
</protein>
<dbReference type="Gene3D" id="2.60.98.50">
    <property type="match status" value="1"/>
</dbReference>
<evidence type="ECO:0000313" key="3">
    <source>
        <dbReference type="Proteomes" id="UP000054047"/>
    </source>
</evidence>
<sequence>MDNILQRLQGKTREEFNSQKHSRSHILSQIEYAHSRKPNTAQRTENGSIIELFDNTLILVPELHVRRIKFLHKDDYYCFDHQGNELEDRSRTTTRSGTAAFRRRHPCVESEEANAFCAYLSEVTTYEAKNTSIMIKAWGTTMRTYYPYKELPSNATTPHFTVPQCATGGLQIDTTEKFEMIEICNVHVCIYISDHEPKSRILLPTLVVLFDYVTSIQAWTNGTRQFRATLKCKGKTICEIVVTFLRMPLVDEYQTSSFTKKVITFIIQRIGDRRRKYTLPQFPSYSKRRTHKFSRTTLALAMLLQLVQPCSDVVSVTSTSNNCKFDGTTETCIVDQAVTLHLQPIGQESCLLLRGSNSQPAGTISLRLHNVTYQCQQKTQYYTHDHSIHTESNH</sequence>
<evidence type="ECO:0000259" key="1">
    <source>
        <dbReference type="Pfam" id="PF07245"/>
    </source>
</evidence>
<dbReference type="EMBL" id="KN768167">
    <property type="protein sequence ID" value="KIH47035.1"/>
    <property type="molecule type" value="Genomic_DNA"/>
</dbReference>
<dbReference type="InterPro" id="IPR009878">
    <property type="entry name" value="Phlebovirus_G2_fusion"/>
</dbReference>
<dbReference type="Proteomes" id="UP000054047">
    <property type="component" value="Unassembled WGS sequence"/>
</dbReference>
<reference evidence="2 3" key="1">
    <citation type="submission" date="2013-12" db="EMBL/GenBank/DDBJ databases">
        <title>Draft genome of the parsitic nematode Ancylostoma duodenale.</title>
        <authorList>
            <person name="Mitreva M."/>
        </authorList>
    </citation>
    <scope>NUCLEOTIDE SEQUENCE [LARGE SCALE GENOMIC DNA]</scope>
    <source>
        <strain evidence="2 3">Zhejiang</strain>
    </source>
</reference>